<feature type="region of interest" description="Disordered" evidence="1">
    <location>
        <begin position="789"/>
        <end position="841"/>
    </location>
</feature>
<reference evidence="2 3" key="1">
    <citation type="submission" date="2024-02" db="EMBL/GenBank/DDBJ databases">
        <title>High-quality chromosome-scale genome assembly of Pensacola bahiagrass (Paspalum notatum Flugge var. saurae).</title>
        <authorList>
            <person name="Vega J.M."/>
            <person name="Podio M."/>
            <person name="Orjuela J."/>
            <person name="Siena L.A."/>
            <person name="Pessino S.C."/>
            <person name="Combes M.C."/>
            <person name="Mariac C."/>
            <person name="Albertini E."/>
            <person name="Pupilli F."/>
            <person name="Ortiz J.P.A."/>
            <person name="Leblanc O."/>
        </authorList>
    </citation>
    <scope>NUCLEOTIDE SEQUENCE [LARGE SCALE GENOMIC DNA]</scope>
    <source>
        <strain evidence="2">R1</strain>
        <tissue evidence="2">Leaf</tissue>
    </source>
</reference>
<evidence type="ECO:0000256" key="1">
    <source>
        <dbReference type="SAM" id="MobiDB-lite"/>
    </source>
</evidence>
<feature type="compositionally biased region" description="Polar residues" evidence="1">
    <location>
        <begin position="234"/>
        <end position="253"/>
    </location>
</feature>
<dbReference type="EMBL" id="CP144752">
    <property type="protein sequence ID" value="WVZ91067.1"/>
    <property type="molecule type" value="Genomic_DNA"/>
</dbReference>
<feature type="compositionally biased region" description="Acidic residues" evidence="1">
    <location>
        <begin position="808"/>
        <end position="820"/>
    </location>
</feature>
<feature type="compositionally biased region" description="Basic and acidic residues" evidence="1">
    <location>
        <begin position="134"/>
        <end position="145"/>
    </location>
</feature>
<feature type="compositionally biased region" description="Basic and acidic residues" evidence="1">
    <location>
        <begin position="500"/>
        <end position="518"/>
    </location>
</feature>
<name>A0AAQ3UJD1_PASNO</name>
<dbReference type="Proteomes" id="UP001341281">
    <property type="component" value="Chromosome 08"/>
</dbReference>
<proteinExistence type="predicted"/>
<feature type="compositionally biased region" description="Low complexity" evidence="1">
    <location>
        <begin position="102"/>
        <end position="112"/>
    </location>
</feature>
<feature type="region of interest" description="Disordered" evidence="1">
    <location>
        <begin position="73"/>
        <end position="156"/>
    </location>
</feature>
<dbReference type="PANTHER" id="PTHR33170">
    <property type="entry name" value="DUF4283 DOMAIN-CONTAINING PROTEIN-RELATED"/>
    <property type="match status" value="1"/>
</dbReference>
<feature type="compositionally biased region" description="Low complexity" evidence="1">
    <location>
        <begin position="80"/>
        <end position="93"/>
    </location>
</feature>
<sequence>MLRLFNPLPQRTGECRRHRLTDTATSIPTCCDTQSPWCAAAPSPGSVLFTGIGLEVDAKAVLVEATATIDDDLEEGEIPAAGEFGGESASSSARDSLPLRGPGPSSSSPAAGDLKAREANRASPTRSTCSTPGRSERDAAQKVGEEDADPDIGGLSKEGCVEIASCNVQTDLGEDEWCVEADPTIIIQREVEADEILNEDFWHHVGLPEDARWWPHEKETAARGAASVPEVCSNLSVPSSSTSREVPFSQKSCSRPRGRSFKRLGWMMRPWKGLLPRPKTKTVVMLTDFMPAMTTSIAVSESTTQMDDPSSGRVISDVQNFNILESFASTERDHISRMVGPTVHLIRRARDFGRSRQDLFSQRKVFWWTPRVLNQPARACPSVPLPAVNDLAPTTSTIHIKSVHQTKKPPLHRPKYAAMAARPPALHRFRGSSAGRDREDRDRNQFRGPPRREEPAHPRFERPGNGGGRGNHGPAGHAERRRTDHREQYQQPRFPPPRFAPRDPTEGNGERPRDTDHRVAVDELNGQGSDKVMQNQVVNQARASKKVKKPRPPHCFKCKTNGHTVDKCTAVLYCAICNKKDNHPSTRCPILKLPKPDASMFGFGGKELGFFRISDSGINLEASECTSTGLVKVTGGSLTAEVLQQELARLNRADWNWEAIPHGSDSFLVAFPSVDELKRMIDIAYFLKNHKVTITVSEWRTDGIVEPIYHLDDAWIHVTGVPHNWRHYLVFWALGSVIGYIEEVDMLTYRQKGIIRSGNNEQGSTSNHCCVVFGREGYNITFSLEPENFEPGSDIPASENQFDKDDNGNGEEDRMEEDEDQVSKKLKGTVNANPPSSGQVEEGAVPMQTACRNNSASSPLPLAVIVTKPPPGAEDFCASLTRQSLHKYGYLSDSSLSQAVQQPQVAMSASGTLSSSNDPQLAGSDMAMANSDGKDIAVEKLDLGKNCSITPCENSSIVSKSTDAGHQGLNQDVEMLQNGNVPSTDSSPSPDENMMVKAMRRTAEKNLNGNLQNKSGFEVAAPSQPIMMPSLMLPGYLCSRPLDAFVGYPPESRFTGHGYGGFATVGTSGYGYLLPGTWVASSYNGQA</sequence>
<accession>A0AAQ3UJD1</accession>
<evidence type="ECO:0008006" key="4">
    <source>
        <dbReference type="Google" id="ProtNLM"/>
    </source>
</evidence>
<keyword evidence="3" id="KW-1185">Reference proteome</keyword>
<feature type="compositionally biased region" description="Basic and acidic residues" evidence="1">
    <location>
        <begin position="435"/>
        <end position="462"/>
    </location>
</feature>
<evidence type="ECO:0000313" key="3">
    <source>
        <dbReference type="Proteomes" id="UP001341281"/>
    </source>
</evidence>
<feature type="region of interest" description="Disordered" evidence="1">
    <location>
        <begin position="419"/>
        <end position="518"/>
    </location>
</feature>
<gene>
    <name evidence="2" type="ORF">U9M48_037287</name>
</gene>
<evidence type="ECO:0000313" key="2">
    <source>
        <dbReference type="EMBL" id="WVZ91067.1"/>
    </source>
</evidence>
<protein>
    <recommendedName>
        <fullName evidence="4">CCHC-type domain-containing protein</fullName>
    </recommendedName>
</protein>
<feature type="compositionally biased region" description="Polar residues" evidence="1">
    <location>
        <begin position="908"/>
        <end position="919"/>
    </location>
</feature>
<feature type="compositionally biased region" description="Polar residues" evidence="1">
    <location>
        <begin position="122"/>
        <end position="133"/>
    </location>
</feature>
<feature type="region of interest" description="Disordered" evidence="1">
    <location>
        <begin position="908"/>
        <end position="928"/>
    </location>
</feature>
<dbReference type="PANTHER" id="PTHR33170:SF8">
    <property type="entry name" value="OS07G0485366 PROTEIN"/>
    <property type="match status" value="1"/>
</dbReference>
<feature type="compositionally biased region" description="Gly residues" evidence="1">
    <location>
        <begin position="464"/>
        <end position="473"/>
    </location>
</feature>
<organism evidence="2 3">
    <name type="scientific">Paspalum notatum var. saurae</name>
    <dbReference type="NCBI Taxonomy" id="547442"/>
    <lineage>
        <taxon>Eukaryota</taxon>
        <taxon>Viridiplantae</taxon>
        <taxon>Streptophyta</taxon>
        <taxon>Embryophyta</taxon>
        <taxon>Tracheophyta</taxon>
        <taxon>Spermatophyta</taxon>
        <taxon>Magnoliopsida</taxon>
        <taxon>Liliopsida</taxon>
        <taxon>Poales</taxon>
        <taxon>Poaceae</taxon>
        <taxon>PACMAD clade</taxon>
        <taxon>Panicoideae</taxon>
        <taxon>Andropogonodae</taxon>
        <taxon>Paspaleae</taxon>
        <taxon>Paspalinae</taxon>
        <taxon>Paspalum</taxon>
    </lineage>
</organism>
<feature type="region of interest" description="Disordered" evidence="1">
    <location>
        <begin position="234"/>
        <end position="254"/>
    </location>
</feature>
<dbReference type="AlphaFoldDB" id="A0AAQ3UJD1"/>
<feature type="compositionally biased region" description="Polar residues" evidence="1">
    <location>
        <begin position="830"/>
        <end position="839"/>
    </location>
</feature>
<feature type="compositionally biased region" description="Basic and acidic residues" evidence="1">
    <location>
        <begin position="477"/>
        <end position="488"/>
    </location>
</feature>